<dbReference type="PANTHER" id="PTHR34227">
    <property type="entry name" value="CHAPERONE PROTEIN YCDY"/>
    <property type="match status" value="1"/>
</dbReference>
<comment type="caution">
    <text evidence="4">The sequence shown here is derived from an EMBL/GenBank/DDBJ whole genome shotgun (WGS) entry which is preliminary data.</text>
</comment>
<dbReference type="InterPro" id="IPR050289">
    <property type="entry name" value="TorD/DmsD_chaperones"/>
</dbReference>
<dbReference type="Gene3D" id="1.20.1280.20">
    <property type="entry name" value="HscB, C-terminal domain"/>
    <property type="match status" value="1"/>
</dbReference>
<comment type="subcellular location">
    <subcellularLocation>
        <location evidence="3">Cytoplasm</location>
    </subcellularLocation>
</comment>
<dbReference type="PANTHER" id="PTHR34227:SF11">
    <property type="entry name" value="CHAPERONE PROTEIN TORD"/>
    <property type="match status" value="1"/>
</dbReference>
<reference evidence="5" key="1">
    <citation type="journal article" date="2019" name="Int. J. Syst. Evol. Microbiol.">
        <title>The Global Catalogue of Microorganisms (GCM) 10K type strain sequencing project: providing services to taxonomists for standard genome sequencing and annotation.</title>
        <authorList>
            <consortium name="The Broad Institute Genomics Platform"/>
            <consortium name="The Broad Institute Genome Sequencing Center for Infectious Disease"/>
            <person name="Wu L."/>
            <person name="Ma J."/>
        </authorList>
    </citation>
    <scope>NUCLEOTIDE SEQUENCE [LARGE SCALE GENOMIC DNA]</scope>
    <source>
        <strain evidence="5">JCM 18424</strain>
    </source>
</reference>
<proteinExistence type="inferred from homology"/>
<dbReference type="Gene3D" id="1.20.120.1820">
    <property type="match status" value="1"/>
</dbReference>
<dbReference type="InterPro" id="IPR036411">
    <property type="entry name" value="TorD-like_sf"/>
</dbReference>
<organism evidence="4 5">
    <name type="scientific">Wohlfahrtiimonas larvae</name>
    <dbReference type="NCBI Taxonomy" id="1157986"/>
    <lineage>
        <taxon>Bacteria</taxon>
        <taxon>Pseudomonadati</taxon>
        <taxon>Pseudomonadota</taxon>
        <taxon>Gammaproteobacteria</taxon>
        <taxon>Cardiobacteriales</taxon>
        <taxon>Ignatzschineriaceae</taxon>
        <taxon>Wohlfahrtiimonas</taxon>
    </lineage>
</organism>
<evidence type="ECO:0000256" key="2">
    <source>
        <dbReference type="ARBA" id="ARBA00023186"/>
    </source>
</evidence>
<comment type="similarity">
    <text evidence="3">Belongs to the TorD/DmsD family. TorD subfamily.</text>
</comment>
<comment type="function">
    <text evidence="3">Involved in the biogenesis of TorA. Acts on TorA before the insertion of the molybdenum cofactor and, as a result, probably favors a conformation of the apoenzyme that is competent for acquiring the cofactor.</text>
</comment>
<keyword evidence="1 3" id="KW-0963">Cytoplasm</keyword>
<dbReference type="HAMAP" id="MF_01150">
    <property type="entry name" value="TorD"/>
    <property type="match status" value="1"/>
</dbReference>
<dbReference type="EMBL" id="BAABKE010000011">
    <property type="protein sequence ID" value="GAA5104244.1"/>
    <property type="molecule type" value="Genomic_DNA"/>
</dbReference>
<dbReference type="InterPro" id="IPR023069">
    <property type="entry name" value="Chaperone_TorD"/>
</dbReference>
<dbReference type="Proteomes" id="UP001500631">
    <property type="component" value="Unassembled WGS sequence"/>
</dbReference>
<accession>A0ABP9N092</accession>
<keyword evidence="2 3" id="KW-0143">Chaperone</keyword>
<dbReference type="InterPro" id="IPR036386">
    <property type="entry name" value="HscB_C_sf"/>
</dbReference>
<evidence type="ECO:0000313" key="5">
    <source>
        <dbReference type="Proteomes" id="UP001500631"/>
    </source>
</evidence>
<dbReference type="SUPFAM" id="SSF89155">
    <property type="entry name" value="TorD-like"/>
    <property type="match status" value="1"/>
</dbReference>
<dbReference type="InterPro" id="IPR020945">
    <property type="entry name" value="DMSO/NO3_reduct_chaperone"/>
</dbReference>
<name>A0ABP9N092_9GAMM</name>
<gene>
    <name evidence="3 4" type="primary">torD</name>
    <name evidence="4" type="ORF">GCM10023338_23660</name>
</gene>
<keyword evidence="5" id="KW-1185">Reference proteome</keyword>
<sequence length="215" mass="24985">MMKQEEWLAVNEQRAAIYQWFSAWFALEQTQAQLDCYHSEELNGLYELFDQIGLTSECTRFKKAIAALLKDQDARLELSADFAQHFLLDDKVSALPYASFYLEDGKLYGDVETKMRAFLSENKLEVSAEFKEPADHLAVYLELMVHWIQKDKNFAEYLRINTEQVLFLTNGLLSWLPEFVAASQKQKLRYDVYSALSALLLAFIRVDILLLKEDT</sequence>
<evidence type="ECO:0000256" key="3">
    <source>
        <dbReference type="HAMAP-Rule" id="MF_01150"/>
    </source>
</evidence>
<dbReference type="NCBIfam" id="NF003442">
    <property type="entry name" value="PRK04976.1"/>
    <property type="match status" value="1"/>
</dbReference>
<evidence type="ECO:0000313" key="4">
    <source>
        <dbReference type="EMBL" id="GAA5104244.1"/>
    </source>
</evidence>
<dbReference type="RefSeq" id="WP_077926861.1">
    <property type="nucleotide sequence ID" value="NZ_BAABKE010000011.1"/>
</dbReference>
<protein>
    <recommendedName>
        <fullName evidence="3">Chaperone protein TorD</fullName>
    </recommendedName>
</protein>
<dbReference type="Pfam" id="PF02613">
    <property type="entry name" value="Nitrate_red_del"/>
    <property type="match status" value="1"/>
</dbReference>
<evidence type="ECO:0000256" key="1">
    <source>
        <dbReference type="ARBA" id="ARBA00022490"/>
    </source>
</evidence>